<feature type="transmembrane region" description="Helical" evidence="8">
    <location>
        <begin position="190"/>
        <end position="212"/>
    </location>
</feature>
<feature type="region of interest" description="Disordered" evidence="7">
    <location>
        <begin position="481"/>
        <end position="509"/>
    </location>
</feature>
<feature type="transmembrane region" description="Helical" evidence="8">
    <location>
        <begin position="313"/>
        <end position="334"/>
    </location>
</feature>
<feature type="transmembrane region" description="Helical" evidence="8">
    <location>
        <begin position="92"/>
        <end position="113"/>
    </location>
</feature>
<evidence type="ECO:0000256" key="4">
    <source>
        <dbReference type="ARBA" id="ARBA00022692"/>
    </source>
</evidence>
<keyword evidence="6 8" id="KW-0472">Membrane</keyword>
<evidence type="ECO:0000256" key="7">
    <source>
        <dbReference type="SAM" id="MobiDB-lite"/>
    </source>
</evidence>
<feature type="transmembrane region" description="Helical" evidence="8">
    <location>
        <begin position="354"/>
        <end position="374"/>
    </location>
</feature>
<evidence type="ECO:0000256" key="8">
    <source>
        <dbReference type="SAM" id="Phobius"/>
    </source>
</evidence>
<organism evidence="9">
    <name type="scientific">uncultured Microbacterium sp</name>
    <dbReference type="NCBI Taxonomy" id="191216"/>
    <lineage>
        <taxon>Bacteria</taxon>
        <taxon>Bacillati</taxon>
        <taxon>Actinomycetota</taxon>
        <taxon>Actinomycetes</taxon>
        <taxon>Micrococcales</taxon>
        <taxon>Microbacteriaceae</taxon>
        <taxon>Microbacterium</taxon>
        <taxon>environmental samples</taxon>
    </lineage>
</organism>
<dbReference type="InterPro" id="IPR002528">
    <property type="entry name" value="MATE_fam"/>
</dbReference>
<dbReference type="EMBL" id="FLQR01000007">
    <property type="protein sequence ID" value="SBS72719.1"/>
    <property type="molecule type" value="Genomic_DNA"/>
</dbReference>
<feature type="transmembrane region" description="Helical" evidence="8">
    <location>
        <begin position="45"/>
        <end position="72"/>
    </location>
</feature>
<keyword evidence="5 8" id="KW-1133">Transmembrane helix</keyword>
<feature type="transmembrane region" description="Helical" evidence="8">
    <location>
        <begin position="395"/>
        <end position="414"/>
    </location>
</feature>
<sequence>MSTSLTTGSPWRVILLFSVPLLLGNVVQQLYQFADAIVVGRHLGVGALAAVGATGGLFFFLLGFVWGLTTGFAIPTAQAFGASDRAAVRRSVAAGTLLTAVATVLLTGAGAVFAEPLLLLLRTPSELMADATVFAQISFLGSGTMLFFNYLSAIIRAIGDSRTPLVFLTVACGLNVVLVILMVGPLGWGVGGAALATVASQGVSVLLCVEYVRRRVPVLRLRRADWRVARADLVQHLRIGLPMGFQASIIAIGALAVQVRLNELGPDAVAAYTTASRVDSLAVALLQSLGLAVSMFVAQNFGGGRPDRIRRGVVQATWMALGGAVIVGVVLVAFGSHMVRLFVGEGADGVVDLAALMLVINGASYSALAVLFVLRGALQGLGHTLIPTVTGVIELFMRVGAAVVLGGIVGFVGVVWSNPLAWIGAVVLLAPAYLRAHRELAGMPIATGDHISPATTPIAVVGPTDGSMSVDAVVTRPVPLPEFTSDGRSRRRLTRLRRRRAERTAERAD</sequence>
<feature type="transmembrane region" description="Helical" evidence="8">
    <location>
        <begin position="239"/>
        <end position="261"/>
    </location>
</feature>
<gene>
    <name evidence="9" type="ORF">MIPYR_30172</name>
</gene>
<dbReference type="Pfam" id="PF01554">
    <property type="entry name" value="MatE"/>
    <property type="match status" value="2"/>
</dbReference>
<proteinExistence type="predicted"/>
<feature type="transmembrane region" description="Helical" evidence="8">
    <location>
        <begin position="281"/>
        <end position="301"/>
    </location>
</feature>
<evidence type="ECO:0000256" key="2">
    <source>
        <dbReference type="ARBA" id="ARBA00022448"/>
    </source>
</evidence>
<evidence type="ECO:0000313" key="9">
    <source>
        <dbReference type="EMBL" id="SBS72719.1"/>
    </source>
</evidence>
<dbReference type="GO" id="GO:0015297">
    <property type="term" value="F:antiporter activity"/>
    <property type="evidence" value="ECO:0007669"/>
    <property type="project" value="InterPro"/>
</dbReference>
<evidence type="ECO:0000256" key="1">
    <source>
        <dbReference type="ARBA" id="ARBA00004651"/>
    </source>
</evidence>
<evidence type="ECO:0000256" key="3">
    <source>
        <dbReference type="ARBA" id="ARBA00022475"/>
    </source>
</evidence>
<protein>
    <submittedName>
        <fullName evidence="9">MATE efflux family protein</fullName>
    </submittedName>
</protein>
<dbReference type="RefSeq" id="WP_295576048.1">
    <property type="nucleotide sequence ID" value="NZ_FLQR01000007.1"/>
</dbReference>
<feature type="transmembrane region" description="Helical" evidence="8">
    <location>
        <begin position="165"/>
        <end position="184"/>
    </location>
</feature>
<feature type="compositionally biased region" description="Basic residues" evidence="7">
    <location>
        <begin position="489"/>
        <end position="501"/>
    </location>
</feature>
<dbReference type="InterPro" id="IPR048279">
    <property type="entry name" value="MdtK-like"/>
</dbReference>
<feature type="transmembrane region" description="Helical" evidence="8">
    <location>
        <begin position="133"/>
        <end position="153"/>
    </location>
</feature>
<dbReference type="CDD" id="cd13138">
    <property type="entry name" value="MATE_yoeA_like"/>
    <property type="match status" value="1"/>
</dbReference>
<dbReference type="GO" id="GO:0042910">
    <property type="term" value="F:xenobiotic transmembrane transporter activity"/>
    <property type="evidence" value="ECO:0007669"/>
    <property type="project" value="InterPro"/>
</dbReference>
<dbReference type="PANTHER" id="PTHR43549">
    <property type="entry name" value="MULTIDRUG RESISTANCE PROTEIN YPNP-RELATED"/>
    <property type="match status" value="1"/>
</dbReference>
<keyword evidence="2" id="KW-0813">Transport</keyword>
<evidence type="ECO:0000256" key="6">
    <source>
        <dbReference type="ARBA" id="ARBA00023136"/>
    </source>
</evidence>
<dbReference type="InterPro" id="IPR052031">
    <property type="entry name" value="Membrane_Transporter-Flippase"/>
</dbReference>
<reference evidence="9" key="1">
    <citation type="submission" date="2016-03" db="EMBL/GenBank/DDBJ databases">
        <authorList>
            <person name="Ploux O."/>
        </authorList>
    </citation>
    <scope>NUCLEOTIDE SEQUENCE</scope>
    <source>
        <strain evidence="9">UC1</strain>
    </source>
</reference>
<dbReference type="NCBIfam" id="TIGR00797">
    <property type="entry name" value="matE"/>
    <property type="match status" value="1"/>
</dbReference>
<keyword evidence="4 8" id="KW-0812">Transmembrane</keyword>
<dbReference type="PIRSF" id="PIRSF006603">
    <property type="entry name" value="DinF"/>
    <property type="match status" value="1"/>
</dbReference>
<dbReference type="GO" id="GO:0005886">
    <property type="term" value="C:plasma membrane"/>
    <property type="evidence" value="ECO:0007669"/>
    <property type="project" value="UniProtKB-SubCell"/>
</dbReference>
<evidence type="ECO:0000256" key="5">
    <source>
        <dbReference type="ARBA" id="ARBA00022989"/>
    </source>
</evidence>
<accession>A0A1Y5P5W1</accession>
<dbReference type="AlphaFoldDB" id="A0A1Y5P5W1"/>
<comment type="subcellular location">
    <subcellularLocation>
        <location evidence="1">Cell membrane</location>
        <topology evidence="1">Multi-pass membrane protein</topology>
    </subcellularLocation>
</comment>
<name>A0A1Y5P5W1_9MICO</name>
<dbReference type="PANTHER" id="PTHR43549:SF3">
    <property type="entry name" value="MULTIDRUG RESISTANCE PROTEIN YPNP-RELATED"/>
    <property type="match status" value="1"/>
</dbReference>
<keyword evidence="3" id="KW-1003">Cell membrane</keyword>